<name>A0A5B8FZN9_9RHOB</name>
<evidence type="ECO:0000313" key="3">
    <source>
        <dbReference type="Proteomes" id="UP000305888"/>
    </source>
</evidence>
<dbReference type="CDD" id="cd17511">
    <property type="entry name" value="YbjN_AmyR-like"/>
    <property type="match status" value="1"/>
</dbReference>
<evidence type="ECO:0000256" key="1">
    <source>
        <dbReference type="SAM" id="SignalP"/>
    </source>
</evidence>
<dbReference type="Pfam" id="PF10722">
    <property type="entry name" value="YbjN"/>
    <property type="match status" value="1"/>
</dbReference>
<sequence>MHTRSRLAAVLCAATLAGTSAGTTASAEQNWRRDALRHLGSSAERAARPGGDAATGTVSAADPQSLVDAMQAEGYVAKLSTDSSGEPHVSSSAAGVNFDLDFYTCTDGGDCETVCFTAGFDLSNGSTPEVMNRWNADSFIGPAYLDEENDPYLDYCLVALQGMPAPAFASVLRSWSAALGDFQRHIGF</sequence>
<dbReference type="OrthoDB" id="33037at2"/>
<reference evidence="2 3" key="1">
    <citation type="submission" date="2019-06" db="EMBL/GenBank/DDBJ databases">
        <title>Genome sequence of Rhodobacteraceae bacterium D4M1.</title>
        <authorList>
            <person name="Cao J."/>
        </authorList>
    </citation>
    <scope>NUCLEOTIDE SEQUENCE [LARGE SCALE GENOMIC DNA]</scope>
    <source>
        <strain evidence="2 3">D4M1</strain>
    </source>
</reference>
<accession>A0A5B8FZN9</accession>
<feature type="chain" id="PRO_5022942599" evidence="1">
    <location>
        <begin position="28"/>
        <end position="188"/>
    </location>
</feature>
<proteinExistence type="predicted"/>
<dbReference type="EMBL" id="CP040818">
    <property type="protein sequence ID" value="QDL92860.1"/>
    <property type="molecule type" value="Genomic_DNA"/>
</dbReference>
<dbReference type="AlphaFoldDB" id="A0A5B8FZN9"/>
<dbReference type="KEGG" id="ppru:FDP22_14355"/>
<keyword evidence="1" id="KW-0732">Signal</keyword>
<protein>
    <submittedName>
        <fullName evidence="2">YbjN domain-containing protein</fullName>
    </submittedName>
</protein>
<dbReference type="Proteomes" id="UP000305888">
    <property type="component" value="Chromosome"/>
</dbReference>
<keyword evidence="3" id="KW-1185">Reference proteome</keyword>
<evidence type="ECO:0000313" key="2">
    <source>
        <dbReference type="EMBL" id="QDL92860.1"/>
    </source>
</evidence>
<gene>
    <name evidence="2" type="ORF">FDP22_14355</name>
</gene>
<dbReference type="InterPro" id="IPR019660">
    <property type="entry name" value="Put_sensory_transdc_reg_YbjN"/>
</dbReference>
<feature type="signal peptide" evidence="1">
    <location>
        <begin position="1"/>
        <end position="27"/>
    </location>
</feature>
<organism evidence="2 3">
    <name type="scientific">Paroceanicella profunda</name>
    <dbReference type="NCBI Taxonomy" id="2579971"/>
    <lineage>
        <taxon>Bacteria</taxon>
        <taxon>Pseudomonadati</taxon>
        <taxon>Pseudomonadota</taxon>
        <taxon>Alphaproteobacteria</taxon>
        <taxon>Rhodobacterales</taxon>
        <taxon>Paracoccaceae</taxon>
        <taxon>Paroceanicella</taxon>
    </lineage>
</organism>
<dbReference type="RefSeq" id="WP_138574716.1">
    <property type="nucleotide sequence ID" value="NZ_CP040818.1"/>
</dbReference>